<dbReference type="Proteomes" id="UP000831390">
    <property type="component" value="Chromosome"/>
</dbReference>
<keyword evidence="1" id="KW-0175">Coiled coil</keyword>
<proteinExistence type="predicted"/>
<dbReference type="NCBIfam" id="TIGR04183">
    <property type="entry name" value="Por_Secre_tail"/>
    <property type="match status" value="1"/>
</dbReference>
<dbReference type="InterPro" id="IPR026444">
    <property type="entry name" value="Secre_tail"/>
</dbReference>
<protein>
    <submittedName>
        <fullName evidence="4">T9SS type A sorting domain-containing protein</fullName>
    </submittedName>
</protein>
<gene>
    <name evidence="4" type="ORF">MTP16_12580</name>
</gene>
<dbReference type="EMBL" id="CP094534">
    <property type="protein sequence ID" value="UOE31969.1"/>
    <property type="molecule type" value="Genomic_DNA"/>
</dbReference>
<keyword evidence="5" id="KW-1185">Reference proteome</keyword>
<sequence length="294" mass="33286">MKTPSLKLRGLLLLILLSTTVASQAHGGRHPHEGRPGGREVKAYVEASVLPVLRQQRQKLEAQLAADDRAQLATYRAQLQALKEKGQVLRQSLLSADAPQGRFPEMTDAQRNQFYLLHRETRAIMTNVAQMAQKYEANITKLTEEVQPQREKWTADMKAIVTKNATPEQREHLAKFAGHMHGFGEMHRFFRPVQFLLMEPAAVEKAERTLVATSFYPNPTTATSQLEYEMKKAGPVTVNLLDKNGNQLRTLLNERNAEKGPHTQQLNLSDLPADTYYYQIVTNGAKETKRFVKE</sequence>
<keyword evidence="2" id="KW-0732">Signal</keyword>
<dbReference type="Pfam" id="PF18962">
    <property type="entry name" value="Por_Secre_tail"/>
    <property type="match status" value="1"/>
</dbReference>
<evidence type="ECO:0000256" key="1">
    <source>
        <dbReference type="SAM" id="Coils"/>
    </source>
</evidence>
<evidence type="ECO:0000313" key="5">
    <source>
        <dbReference type="Proteomes" id="UP000831390"/>
    </source>
</evidence>
<evidence type="ECO:0000256" key="2">
    <source>
        <dbReference type="SAM" id="SignalP"/>
    </source>
</evidence>
<feature type="coiled-coil region" evidence="1">
    <location>
        <begin position="65"/>
        <end position="92"/>
    </location>
</feature>
<feature type="signal peptide" evidence="2">
    <location>
        <begin position="1"/>
        <end position="25"/>
    </location>
</feature>
<accession>A0ABY4AYP3</accession>
<evidence type="ECO:0000313" key="4">
    <source>
        <dbReference type="EMBL" id="UOE31969.1"/>
    </source>
</evidence>
<name>A0ABY4AYP3_9BACT</name>
<dbReference type="RefSeq" id="WP_243509013.1">
    <property type="nucleotide sequence ID" value="NZ_CP094534.1"/>
</dbReference>
<reference evidence="4 5" key="1">
    <citation type="submission" date="2022-03" db="EMBL/GenBank/DDBJ databases">
        <title>Hymenobactersp. isolated from the air.</title>
        <authorList>
            <person name="Won M."/>
            <person name="Kwon S.-W."/>
        </authorList>
    </citation>
    <scope>NUCLEOTIDE SEQUENCE [LARGE SCALE GENOMIC DNA]</scope>
    <source>
        <strain evidence="4 5">KACC 22596</strain>
    </source>
</reference>
<organism evidence="4 5">
    <name type="scientific">Hymenobacter monticola</name>
    <dbReference type="NCBI Taxonomy" id="1705399"/>
    <lineage>
        <taxon>Bacteria</taxon>
        <taxon>Pseudomonadati</taxon>
        <taxon>Bacteroidota</taxon>
        <taxon>Cytophagia</taxon>
        <taxon>Cytophagales</taxon>
        <taxon>Hymenobacteraceae</taxon>
        <taxon>Hymenobacter</taxon>
    </lineage>
</organism>
<feature type="domain" description="Secretion system C-terminal sorting" evidence="3">
    <location>
        <begin position="216"/>
        <end position="292"/>
    </location>
</feature>
<feature type="chain" id="PRO_5047193574" evidence="2">
    <location>
        <begin position="26"/>
        <end position="294"/>
    </location>
</feature>
<evidence type="ECO:0000259" key="3">
    <source>
        <dbReference type="Pfam" id="PF18962"/>
    </source>
</evidence>
<feature type="coiled-coil region" evidence="1">
    <location>
        <begin position="125"/>
        <end position="152"/>
    </location>
</feature>